<gene>
    <name evidence="2" type="ORF">EVAR_70948_1</name>
</gene>
<evidence type="ECO:0000313" key="3">
    <source>
        <dbReference type="Proteomes" id="UP000299102"/>
    </source>
</evidence>
<proteinExistence type="predicted"/>
<protein>
    <submittedName>
        <fullName evidence="2">Uncharacterized protein</fullName>
    </submittedName>
</protein>
<comment type="caution">
    <text evidence="2">The sequence shown here is derived from an EMBL/GenBank/DDBJ whole genome shotgun (WGS) entry which is preliminary data.</text>
</comment>
<organism evidence="2 3">
    <name type="scientific">Eumeta variegata</name>
    <name type="common">Bagworm moth</name>
    <name type="synonym">Eumeta japonica</name>
    <dbReference type="NCBI Taxonomy" id="151549"/>
    <lineage>
        <taxon>Eukaryota</taxon>
        <taxon>Metazoa</taxon>
        <taxon>Ecdysozoa</taxon>
        <taxon>Arthropoda</taxon>
        <taxon>Hexapoda</taxon>
        <taxon>Insecta</taxon>
        <taxon>Pterygota</taxon>
        <taxon>Neoptera</taxon>
        <taxon>Endopterygota</taxon>
        <taxon>Lepidoptera</taxon>
        <taxon>Glossata</taxon>
        <taxon>Ditrysia</taxon>
        <taxon>Tineoidea</taxon>
        <taxon>Psychidae</taxon>
        <taxon>Oiketicinae</taxon>
        <taxon>Eumeta</taxon>
    </lineage>
</organism>
<sequence length="315" mass="35949">MRVTAKCFGLSLKGPGGVMNLRAHLKPFIRIVSLRAGVVGARAPSEAASKRHLDCRTSPTLATCNFANKIDIKSLGLLYAILTKELNRPAGDRIIFKNKYWKTDYTIVLIKQFTCKLCAAAVSLLLGHISRWSRREIARSALSLARSAQAERDNKSCFFVRAAGVHRFIRRYHVKIKRCAEGKLYDCLQNRREYREAKCSRRKRSYAPRRTHGVNIFTPSRTYDQKRKGRGRPTNEPDGGRHTPMISAIFGHLIATVINSDLEVELVAIRGVKYRDNRHRLDQTVFLLIRQLVRHPSQKMLTEKKVFVNNGFSRC</sequence>
<dbReference type="EMBL" id="BGZK01002286">
    <property type="protein sequence ID" value="GBP92574.1"/>
    <property type="molecule type" value="Genomic_DNA"/>
</dbReference>
<reference evidence="2 3" key="1">
    <citation type="journal article" date="2019" name="Commun. Biol.">
        <title>The bagworm genome reveals a unique fibroin gene that provides high tensile strength.</title>
        <authorList>
            <person name="Kono N."/>
            <person name="Nakamura H."/>
            <person name="Ohtoshi R."/>
            <person name="Tomita M."/>
            <person name="Numata K."/>
            <person name="Arakawa K."/>
        </authorList>
    </citation>
    <scope>NUCLEOTIDE SEQUENCE [LARGE SCALE GENOMIC DNA]</scope>
</reference>
<dbReference type="OrthoDB" id="1737200at2759"/>
<name>A0A4C1ZZY8_EUMVA</name>
<accession>A0A4C1ZZY8</accession>
<keyword evidence="3" id="KW-1185">Reference proteome</keyword>
<dbReference type="AlphaFoldDB" id="A0A4C1ZZY8"/>
<evidence type="ECO:0000256" key="1">
    <source>
        <dbReference type="SAM" id="MobiDB-lite"/>
    </source>
</evidence>
<feature type="region of interest" description="Disordered" evidence="1">
    <location>
        <begin position="219"/>
        <end position="242"/>
    </location>
</feature>
<dbReference type="Proteomes" id="UP000299102">
    <property type="component" value="Unassembled WGS sequence"/>
</dbReference>
<evidence type="ECO:0000313" key="2">
    <source>
        <dbReference type="EMBL" id="GBP92574.1"/>
    </source>
</evidence>